<dbReference type="InterPro" id="IPR002931">
    <property type="entry name" value="Transglutaminase-like"/>
</dbReference>
<dbReference type="PANTHER" id="PTHR46333:SF2">
    <property type="entry name" value="CYTOKINESIS PROTEIN 3"/>
    <property type="match status" value="1"/>
</dbReference>
<dbReference type="SUPFAM" id="SSF54001">
    <property type="entry name" value="Cysteine proteinases"/>
    <property type="match status" value="1"/>
</dbReference>
<name>A0A364Y3P6_9BACT</name>
<protein>
    <recommendedName>
        <fullName evidence="1">Transglutaminase-like domain-containing protein</fullName>
    </recommendedName>
</protein>
<evidence type="ECO:0000313" key="2">
    <source>
        <dbReference type="EMBL" id="RAW00639.1"/>
    </source>
</evidence>
<reference evidence="2 3" key="1">
    <citation type="submission" date="2018-06" db="EMBL/GenBank/DDBJ databases">
        <title>Chryseolinea flavus sp. nov., a member of the phylum Bacteroidetes isolated from soil.</title>
        <authorList>
            <person name="Li Y."/>
            <person name="Wang J."/>
        </authorList>
    </citation>
    <scope>NUCLEOTIDE SEQUENCE [LARGE SCALE GENOMIC DNA]</scope>
    <source>
        <strain evidence="2 3">SDU1-6</strain>
    </source>
</reference>
<dbReference type="PANTHER" id="PTHR46333">
    <property type="entry name" value="CYTOKINESIS PROTEIN 3"/>
    <property type="match status" value="1"/>
</dbReference>
<dbReference type="RefSeq" id="WP_112747439.1">
    <property type="nucleotide sequence ID" value="NZ_QMFY01000006.1"/>
</dbReference>
<dbReference type="InterPro" id="IPR038765">
    <property type="entry name" value="Papain-like_cys_pep_sf"/>
</dbReference>
<accession>A0A364Y3P6</accession>
<dbReference type="InterPro" id="IPR052557">
    <property type="entry name" value="CAP/Cytokinesis_protein"/>
</dbReference>
<dbReference type="GO" id="GO:0005737">
    <property type="term" value="C:cytoplasm"/>
    <property type="evidence" value="ECO:0007669"/>
    <property type="project" value="TreeGrafter"/>
</dbReference>
<dbReference type="AlphaFoldDB" id="A0A364Y3P6"/>
<gene>
    <name evidence="2" type="ORF">DQQ10_13695</name>
</gene>
<dbReference type="Proteomes" id="UP000251889">
    <property type="component" value="Unassembled WGS sequence"/>
</dbReference>
<dbReference type="Pfam" id="PF01841">
    <property type="entry name" value="Transglut_core"/>
    <property type="match status" value="1"/>
</dbReference>
<organism evidence="2 3">
    <name type="scientific">Pseudochryseolinea flava</name>
    <dbReference type="NCBI Taxonomy" id="2059302"/>
    <lineage>
        <taxon>Bacteria</taxon>
        <taxon>Pseudomonadati</taxon>
        <taxon>Bacteroidota</taxon>
        <taxon>Cytophagia</taxon>
        <taxon>Cytophagales</taxon>
        <taxon>Fulvivirgaceae</taxon>
        <taxon>Pseudochryseolinea</taxon>
    </lineage>
</organism>
<dbReference type="SMART" id="SM00460">
    <property type="entry name" value="TGc"/>
    <property type="match status" value="1"/>
</dbReference>
<dbReference type="OrthoDB" id="9788327at2"/>
<evidence type="ECO:0000259" key="1">
    <source>
        <dbReference type="SMART" id="SM00460"/>
    </source>
</evidence>
<feature type="domain" description="Transglutaminase-like" evidence="1">
    <location>
        <begin position="118"/>
        <end position="184"/>
    </location>
</feature>
<evidence type="ECO:0000313" key="3">
    <source>
        <dbReference type="Proteomes" id="UP000251889"/>
    </source>
</evidence>
<proteinExistence type="predicted"/>
<comment type="caution">
    <text evidence="2">The sequence shown here is derived from an EMBL/GenBank/DDBJ whole genome shotgun (WGS) entry which is preliminary data.</text>
</comment>
<dbReference type="EMBL" id="QMFY01000006">
    <property type="protein sequence ID" value="RAW00639.1"/>
    <property type="molecule type" value="Genomic_DNA"/>
</dbReference>
<keyword evidence="3" id="KW-1185">Reference proteome</keyword>
<sequence length="333" mass="38305">MIRIAQLVIVLALTLTTTFYSLAQRSDFQQIDFSRADNMALRFPNHSLKNIKVLADKLTQGLTTDVEKFRALYRWVCDNIAYDYALFEKNRRLRAKQENTADDIARNKKFNAEVFRTLLEKHRTVCTGYAYLLRELCSHVGISCVIVDGYGRTANANIGGNGIPNHSWNAVQLHGKWYLSDPTWASGAVESQFHLFIKNYDDAYFLSDPNVFIQNHYPLDPQWTLLKTNTVTLNEFLNRPIIYSNAYHYQVDNPSPTRFNVAVRKGEEISFQFDSRHDFSQAALMVDGKSIQHSFDKKGLRYSTVQAFNNKGVHVVHLMIDNKSVLTYRVSVK</sequence>
<dbReference type="Gene3D" id="3.10.620.30">
    <property type="match status" value="1"/>
</dbReference>